<evidence type="ECO:0000313" key="8">
    <source>
        <dbReference type="EMBL" id="QNT68079.1"/>
    </source>
</evidence>
<evidence type="ECO:0000313" key="9">
    <source>
        <dbReference type="Proteomes" id="UP000516369"/>
    </source>
</evidence>
<evidence type="ECO:0000256" key="7">
    <source>
        <dbReference type="ARBA" id="ARBA00023016"/>
    </source>
</evidence>
<keyword evidence="4" id="KW-0255">Endonuclease</keyword>
<keyword evidence="9" id="KW-1185">Reference proteome</keyword>
<gene>
    <name evidence="8" type="ORF">HQ394_00275</name>
</gene>
<keyword evidence="3" id="KW-0540">Nuclease</keyword>
<organism evidence="8 9">
    <name type="scientific">Defluviicoccus vanus</name>
    <dbReference type="NCBI Taxonomy" id="111831"/>
    <lineage>
        <taxon>Bacteria</taxon>
        <taxon>Pseudomonadati</taxon>
        <taxon>Pseudomonadota</taxon>
        <taxon>Alphaproteobacteria</taxon>
        <taxon>Rhodospirillales</taxon>
        <taxon>Rhodospirillaceae</taxon>
        <taxon>Defluviicoccus</taxon>
    </lineage>
</organism>
<dbReference type="Gene3D" id="3.30.920.30">
    <property type="entry name" value="Hypothetical protein"/>
    <property type="match status" value="1"/>
</dbReference>
<dbReference type="EMBL" id="CP053923">
    <property type="protein sequence ID" value="QNT68079.1"/>
    <property type="molecule type" value="Genomic_DNA"/>
</dbReference>
<name>A0A7H1MX93_9PROT</name>
<dbReference type="InterPro" id="IPR012933">
    <property type="entry name" value="HicA_mRNA_interferase"/>
</dbReference>
<sequence>MGKLPRVSAVEVVRTLESLGFVVARQRGSHIVMRRGAVGCVVPNHRELKTGTLIGVLKQAGVTPEQFMDAFRTN</sequence>
<keyword evidence="7" id="KW-0346">Stress response</keyword>
<comment type="similarity">
    <text evidence="1">Belongs to the HicA mRNA interferase family.</text>
</comment>
<keyword evidence="6" id="KW-0694">RNA-binding</keyword>
<reference evidence="8 9" key="1">
    <citation type="submission" date="2020-05" db="EMBL/GenBank/DDBJ databases">
        <title>Complete closed genome sequence of Defluviicoccus vanus.</title>
        <authorList>
            <person name="Bessarab I."/>
            <person name="Arumugam K."/>
            <person name="Maszenan A.M."/>
            <person name="Seviour R.J."/>
            <person name="Williams R.B."/>
        </authorList>
    </citation>
    <scope>NUCLEOTIDE SEQUENCE [LARGE SCALE GENOMIC DNA]</scope>
    <source>
        <strain evidence="8 9">Ben 114</strain>
    </source>
</reference>
<dbReference type="SUPFAM" id="SSF54786">
    <property type="entry name" value="YcfA/nrd intein domain"/>
    <property type="match status" value="1"/>
</dbReference>
<evidence type="ECO:0000256" key="4">
    <source>
        <dbReference type="ARBA" id="ARBA00022759"/>
    </source>
</evidence>
<dbReference type="AlphaFoldDB" id="A0A7H1MX93"/>
<evidence type="ECO:0000256" key="6">
    <source>
        <dbReference type="ARBA" id="ARBA00022884"/>
    </source>
</evidence>
<dbReference type="GO" id="GO:0016787">
    <property type="term" value="F:hydrolase activity"/>
    <property type="evidence" value="ECO:0007669"/>
    <property type="project" value="UniProtKB-KW"/>
</dbReference>
<dbReference type="InterPro" id="IPR038570">
    <property type="entry name" value="HicA_sf"/>
</dbReference>
<keyword evidence="2" id="KW-1277">Toxin-antitoxin system</keyword>
<evidence type="ECO:0000256" key="5">
    <source>
        <dbReference type="ARBA" id="ARBA00022801"/>
    </source>
</evidence>
<evidence type="ECO:0000256" key="1">
    <source>
        <dbReference type="ARBA" id="ARBA00006620"/>
    </source>
</evidence>
<dbReference type="GO" id="GO:0004519">
    <property type="term" value="F:endonuclease activity"/>
    <property type="evidence" value="ECO:0007669"/>
    <property type="project" value="UniProtKB-KW"/>
</dbReference>
<dbReference type="Proteomes" id="UP000516369">
    <property type="component" value="Chromosome"/>
</dbReference>
<dbReference type="KEGG" id="dvn:HQ394_00275"/>
<accession>A0A7H1MX93</accession>
<dbReference type="RefSeq" id="WP_190261522.1">
    <property type="nucleotide sequence ID" value="NZ_CP053923.1"/>
</dbReference>
<evidence type="ECO:0000256" key="2">
    <source>
        <dbReference type="ARBA" id="ARBA00022649"/>
    </source>
</evidence>
<keyword evidence="5" id="KW-0378">Hydrolase</keyword>
<dbReference type="GO" id="GO:0003729">
    <property type="term" value="F:mRNA binding"/>
    <property type="evidence" value="ECO:0007669"/>
    <property type="project" value="InterPro"/>
</dbReference>
<protein>
    <submittedName>
        <fullName evidence="8">Type II toxin-antitoxin system HicA family toxin</fullName>
    </submittedName>
</protein>
<proteinExistence type="inferred from homology"/>
<evidence type="ECO:0000256" key="3">
    <source>
        <dbReference type="ARBA" id="ARBA00022722"/>
    </source>
</evidence>
<dbReference type="Pfam" id="PF07927">
    <property type="entry name" value="HicA_toxin"/>
    <property type="match status" value="1"/>
</dbReference>